<evidence type="ECO:0000313" key="2">
    <source>
        <dbReference type="EMBL" id="KAK1346744.1"/>
    </source>
</evidence>
<reference evidence="2" key="1">
    <citation type="submission" date="2023-06" db="EMBL/GenBank/DDBJ databases">
        <title>Reference genome for the Northern bat (Eptesicus nilssonii), a most northern bat species.</title>
        <authorList>
            <person name="Laine V.N."/>
            <person name="Pulliainen A.T."/>
            <person name="Lilley T.M."/>
        </authorList>
    </citation>
    <scope>NUCLEOTIDE SEQUENCE</scope>
    <source>
        <strain evidence="2">BLF_Eptnil</strain>
        <tissue evidence="2">Kidney</tissue>
    </source>
</reference>
<keyword evidence="3" id="KW-1185">Reference proteome</keyword>
<name>A0AA40IBR2_CNENI</name>
<comment type="caution">
    <text evidence="2">The sequence shown here is derived from an EMBL/GenBank/DDBJ whole genome shotgun (WGS) entry which is preliminary data.</text>
</comment>
<dbReference type="EMBL" id="JAULJE010000001">
    <property type="protein sequence ID" value="KAK1346744.1"/>
    <property type="molecule type" value="Genomic_DNA"/>
</dbReference>
<keyword evidence="1" id="KW-0472">Membrane</keyword>
<feature type="transmembrane region" description="Helical" evidence="1">
    <location>
        <begin position="110"/>
        <end position="131"/>
    </location>
</feature>
<organism evidence="2 3">
    <name type="scientific">Cnephaeus nilssonii</name>
    <name type="common">Northern bat</name>
    <name type="synonym">Eptesicus nilssonii</name>
    <dbReference type="NCBI Taxonomy" id="3371016"/>
    <lineage>
        <taxon>Eukaryota</taxon>
        <taxon>Metazoa</taxon>
        <taxon>Chordata</taxon>
        <taxon>Craniata</taxon>
        <taxon>Vertebrata</taxon>
        <taxon>Euteleostomi</taxon>
        <taxon>Mammalia</taxon>
        <taxon>Eutheria</taxon>
        <taxon>Laurasiatheria</taxon>
        <taxon>Chiroptera</taxon>
        <taxon>Yangochiroptera</taxon>
        <taxon>Vespertilionidae</taxon>
        <taxon>Cnephaeus</taxon>
    </lineage>
</organism>
<proteinExistence type="predicted"/>
<feature type="transmembrane region" description="Helical" evidence="1">
    <location>
        <begin position="137"/>
        <end position="158"/>
    </location>
</feature>
<feature type="transmembrane region" description="Helical" evidence="1">
    <location>
        <begin position="184"/>
        <end position="205"/>
    </location>
</feature>
<sequence>MPTAVEVDGTQIWLHHSQLLHQETARILATSGLTREIPSLGSTRPATQRWICCRLQRTPLFRGDPVKPEPTAPGTFTFIFLLVLSFLGIFSFTFTSFFLLCILKFFLGTFFLFLSFLFLSLFLLLSLLFSFSFRRGFILSFLGFCSLSGLLHLDLLLLDVADCFSLQGLSTEQLLARTTMVKRLLYHSSAFCMFLAASFSCWVRMSLSIVERSDLENTSISMEI</sequence>
<gene>
    <name evidence="2" type="ORF">QTO34_000604</name>
</gene>
<keyword evidence="1" id="KW-0812">Transmembrane</keyword>
<dbReference type="Proteomes" id="UP001177744">
    <property type="component" value="Unassembled WGS sequence"/>
</dbReference>
<protein>
    <submittedName>
        <fullName evidence="2">Uncharacterized protein</fullName>
    </submittedName>
</protein>
<feature type="transmembrane region" description="Helical" evidence="1">
    <location>
        <begin position="78"/>
        <end position="103"/>
    </location>
</feature>
<keyword evidence="1" id="KW-1133">Transmembrane helix</keyword>
<dbReference type="AlphaFoldDB" id="A0AA40IBR2"/>
<evidence type="ECO:0000313" key="3">
    <source>
        <dbReference type="Proteomes" id="UP001177744"/>
    </source>
</evidence>
<evidence type="ECO:0000256" key="1">
    <source>
        <dbReference type="SAM" id="Phobius"/>
    </source>
</evidence>
<accession>A0AA40IBR2</accession>